<keyword evidence="3" id="KW-1185">Reference proteome</keyword>
<dbReference type="CDD" id="cd04792">
    <property type="entry name" value="LanM-like"/>
    <property type="match status" value="1"/>
</dbReference>
<evidence type="ECO:0000313" key="3">
    <source>
        <dbReference type="Proteomes" id="UP001370348"/>
    </source>
</evidence>
<dbReference type="SUPFAM" id="SSF158745">
    <property type="entry name" value="LanC-like"/>
    <property type="match status" value="1"/>
</dbReference>
<dbReference type="EMBL" id="CP089984">
    <property type="protein sequence ID" value="WXB19781.1"/>
    <property type="molecule type" value="Genomic_DNA"/>
</dbReference>
<dbReference type="RefSeq" id="WP_394829377.1">
    <property type="nucleotide sequence ID" value="NZ_CP089984.1"/>
</dbReference>
<dbReference type="PRINTS" id="PR01955">
    <property type="entry name" value="LANCFRANKIA"/>
</dbReference>
<dbReference type="InterPro" id="IPR025410">
    <property type="entry name" value="Lant_dehyd"/>
</dbReference>
<reference evidence="2 3" key="1">
    <citation type="submission" date="2021-12" db="EMBL/GenBank/DDBJ databases">
        <title>Discovery of the Pendulisporaceae a myxobacterial family with distinct sporulation behavior and unique specialized metabolism.</title>
        <authorList>
            <person name="Garcia R."/>
            <person name="Popoff A."/>
            <person name="Bader C.D."/>
            <person name="Loehr J."/>
            <person name="Walesch S."/>
            <person name="Walt C."/>
            <person name="Boldt J."/>
            <person name="Bunk B."/>
            <person name="Haeckl F.J.F.P.J."/>
            <person name="Gunesch A.P."/>
            <person name="Birkelbach J."/>
            <person name="Nuebel U."/>
            <person name="Pietschmann T."/>
            <person name="Bach T."/>
            <person name="Mueller R."/>
        </authorList>
    </citation>
    <scope>NUCLEOTIDE SEQUENCE [LARGE SCALE GENOMIC DNA]</scope>
    <source>
        <strain evidence="2 3">MSr11954</strain>
    </source>
</reference>
<evidence type="ECO:0000313" key="2">
    <source>
        <dbReference type="EMBL" id="WXB19781.1"/>
    </source>
</evidence>
<dbReference type="PIRSF" id="PIRSF037228">
    <property type="entry name" value="Lant_mod_RumM"/>
    <property type="match status" value="1"/>
</dbReference>
<organism evidence="2 3">
    <name type="scientific">Pendulispora albinea</name>
    <dbReference type="NCBI Taxonomy" id="2741071"/>
    <lineage>
        <taxon>Bacteria</taxon>
        <taxon>Pseudomonadati</taxon>
        <taxon>Myxococcota</taxon>
        <taxon>Myxococcia</taxon>
        <taxon>Myxococcales</taxon>
        <taxon>Sorangiineae</taxon>
        <taxon>Pendulisporaceae</taxon>
        <taxon>Pendulispora</taxon>
    </lineage>
</organism>
<feature type="domain" description="Lantibiotic biosynthesis protein dehydration" evidence="1">
    <location>
        <begin position="219"/>
        <end position="594"/>
    </location>
</feature>
<dbReference type="InterPro" id="IPR007822">
    <property type="entry name" value="LANC-like"/>
</dbReference>
<protein>
    <submittedName>
        <fullName evidence="2">Type 2 lantipeptide synthetase LanM family protein</fullName>
    </submittedName>
</protein>
<dbReference type="NCBIfam" id="TIGR03897">
    <property type="entry name" value="lanti_2_LanM"/>
    <property type="match status" value="1"/>
</dbReference>
<evidence type="ECO:0000259" key="1">
    <source>
        <dbReference type="Pfam" id="PF13575"/>
    </source>
</evidence>
<dbReference type="Pfam" id="PF13575">
    <property type="entry name" value="DUF4135"/>
    <property type="match status" value="1"/>
</dbReference>
<sequence length="1086" mass="117831">MNDLREQLEPTDEAAIPWPLAATPMERLEAGAPTAQRADVAASRYAFWRELGWVKAHPERAAARFASLGLSEPRFVALFGEDPGALAARLGPAPAWFHRASIALAEHAGAREGDGPGSDMDLLSLVSPLIDHATRELSSRLAQLLSGAGVPEELAPLASLAEAPPGARLWEALNKTILLEMKVAQLDGLLRSKTAEERLVEFAARAFDPKVRAPIWAEYPVLVRYVVTLLNQWVDRSVEVAQRLIADWHLLIASGLLPKEPGRLLELSMGQGDVHRDGQSVAIAVFENAKVVYKPRSLGAEDALHRLLTWFNRRRPAYELRALRIVDRGDYGWTEFLAHEPCTDPEQLPAFYWRAGALLALLHASWGIDFHRENLIAHGAHPVAIDCETLCHLLDPDVSGVSPEPGPEPVGAFLARGVHRVGLLPVPVMFRDEQSKWRRTDLSALAGAAGQRDPVTCAMPVVENGEYRIRPQRGHIEAAHNLPSDISPAAFIRDVVDGFAASYRALLDGRDELLGEGAWIDGLRGIELRLLVRPSMYYERVLADSFHPDFLRDAMDRSVCLDRLFAHGHRPGMAPVIEDEIRQLETGNIPLFTFRPESRDLILSRGDRVRDFLPAIPLDCVRERLQGLSELDLAHQIDSIELTLACFDPPKVDQPEPAPIRMSRAVTAGELRAEAKRIGAMVKGKRIEGEGGVGWQGAKNFGHGVWSSGALGSELYDGLGGIALFLAVLGRETSDGAALRIAIRIGDQMAEGLRPLADDPDAFAAIDPEHTELPIGAFTGLGGALYVLGNLTHLTGDTRWIPCLRGLASWLGKRCATDPHLDVIAGTAGALLGLLSIDDLVDVRAAAAMAARRLLETQAIRGRHAGGWCSPSGSRPLAGMGHGAAGMAMALSRWNALSPDPRVPRALASALSFEARLFDRDAGTWRDARESEQTFMTGWCHGAPGIAASRLAMLRAWPDAKVQRDLRRGIRATIVHGGFASRDLYGAGHDGLCHGDLGNLELLCLASREPSCESLAPTKIAQCYRAVLKRAARDGWRACEPLGIPSPGLMNGLSGIGLALLRAATWIESEGAARSPSVLLLERFSS</sequence>
<dbReference type="InterPro" id="IPR012341">
    <property type="entry name" value="6hp_glycosidase-like_sf"/>
</dbReference>
<dbReference type="PRINTS" id="PR01950">
    <property type="entry name" value="LANCSUPER"/>
</dbReference>
<name>A0ABZ2MBA9_9BACT</name>
<gene>
    <name evidence="2" type="ORF">LZC94_21470</name>
</gene>
<dbReference type="SMART" id="SM01260">
    <property type="entry name" value="LANC_like"/>
    <property type="match status" value="1"/>
</dbReference>
<dbReference type="Gene3D" id="1.50.10.10">
    <property type="match status" value="1"/>
</dbReference>
<proteinExistence type="predicted"/>
<dbReference type="InterPro" id="IPR017146">
    <property type="entry name" value="Lanti_2_LanM"/>
</dbReference>
<accession>A0ABZ2MBA9</accession>
<dbReference type="Proteomes" id="UP001370348">
    <property type="component" value="Chromosome"/>
</dbReference>
<dbReference type="Pfam" id="PF05147">
    <property type="entry name" value="LANC_like"/>
    <property type="match status" value="1"/>
</dbReference>